<dbReference type="InterPro" id="IPR027022">
    <property type="entry name" value="ABC_permease_BceB-typ"/>
</dbReference>
<accession>A0ABU0E4J7</accession>
<evidence type="ECO:0000256" key="1">
    <source>
        <dbReference type="ARBA" id="ARBA00004651"/>
    </source>
</evidence>
<dbReference type="EMBL" id="JAUSUR010000004">
    <property type="protein sequence ID" value="MDQ0361641.1"/>
    <property type="molecule type" value="Genomic_DNA"/>
</dbReference>
<dbReference type="InterPro" id="IPR003838">
    <property type="entry name" value="ABC3_permease_C"/>
</dbReference>
<sequence>MYFKLAMQNVKKSYKDYFIYFLTLAFSVCLFYTFNSFQAQQAVLDMTAAQSEIIEGLAEVLTWLSVFVALVLGFLILYSNNFLIKRRKKEFGLYTLLGMPKGKMSKILVYETFLIGLISLIVGMLLGIGLSQVLTVVTAGMFTIPLNYSFVFSVDATMLTIFAFSVIFIIVMIFNTIVLRRYKLIDLLYADRKNEILKVKNVKLYVLMFLVSIGLLGTAYYMGLSKGIEAFNYLNIIIPLGLIGTLLFFLSLAGFLLRFVQTSKRLYFRNLNMFVLREVNSSIKSNFISMSFVCILLLFSIGALSIGLSLNSASNTAMEMMTPYDLSVHLMFTPENRDPVEDFGLDEIDGVKNMQELHVYYSELNESILGEYTTAKETSYYDSEYTGTTMIQLIKLSEYNQLMKDVDMEPLELKDDEIALWSNHQGRSEELEEIVDSGKLKELTLSGKAYTIKPYEYELMNVATTRANSTVSTVIIINDNEIADSNYAEYMRYYNFDFEEGVDVTKVVEELNRKTDQIYEELAVEEGEEYNGYTYIDVVDHDDVYTSNKGVSVLATYVGIYLGITFLIASAAVLSLQQLSKASDNKRRYLILEKMGADDKMIRKSVLLQLLMYFMIPLALAIVHSIVGIQVVNTIVLLYGKGDIFASSLMGGGCIVLIYGVYFFVTYKYYCNIVKMK</sequence>
<dbReference type="Pfam" id="PF02687">
    <property type="entry name" value="FtsX"/>
    <property type="match status" value="2"/>
</dbReference>
<organism evidence="8 9">
    <name type="scientific">Breznakia pachnodae</name>
    <dbReference type="NCBI Taxonomy" id="265178"/>
    <lineage>
        <taxon>Bacteria</taxon>
        <taxon>Bacillati</taxon>
        <taxon>Bacillota</taxon>
        <taxon>Erysipelotrichia</taxon>
        <taxon>Erysipelotrichales</taxon>
        <taxon>Erysipelotrichaceae</taxon>
        <taxon>Breznakia</taxon>
    </lineage>
</organism>
<feature type="transmembrane region" description="Helical" evidence="6">
    <location>
        <begin position="644"/>
        <end position="667"/>
    </location>
</feature>
<feature type="transmembrane region" description="Helical" evidence="6">
    <location>
        <begin position="202"/>
        <end position="224"/>
    </location>
</feature>
<keyword evidence="6" id="KW-0813">Transport</keyword>
<name>A0ABU0E4J7_9FIRM</name>
<dbReference type="RefSeq" id="WP_307408531.1">
    <property type="nucleotide sequence ID" value="NZ_JAUSUR010000004.1"/>
</dbReference>
<comment type="similarity">
    <text evidence="6">Belongs to the ABC-4 integral membrane protein family.</text>
</comment>
<evidence type="ECO:0000256" key="6">
    <source>
        <dbReference type="PIRNR" id="PIRNR018968"/>
    </source>
</evidence>
<keyword evidence="2 6" id="KW-1003">Cell membrane</keyword>
<evidence type="ECO:0000256" key="4">
    <source>
        <dbReference type="ARBA" id="ARBA00022989"/>
    </source>
</evidence>
<feature type="transmembrane region" description="Helical" evidence="6">
    <location>
        <begin position="236"/>
        <end position="260"/>
    </location>
</feature>
<feature type="transmembrane region" description="Helical" evidence="6">
    <location>
        <begin position="554"/>
        <end position="576"/>
    </location>
</feature>
<feature type="transmembrane region" description="Helical" evidence="6">
    <location>
        <begin position="17"/>
        <end position="34"/>
    </location>
</feature>
<comment type="subcellular location">
    <subcellularLocation>
        <location evidence="1 6">Cell membrane</location>
        <topology evidence="1 6">Multi-pass membrane protein</topology>
    </subcellularLocation>
</comment>
<evidence type="ECO:0000256" key="5">
    <source>
        <dbReference type="ARBA" id="ARBA00023136"/>
    </source>
</evidence>
<dbReference type="PIRSF" id="PIRSF018968">
    <property type="entry name" value="ABC_permease_BceB"/>
    <property type="match status" value="1"/>
</dbReference>
<feature type="domain" description="ABC3 transporter permease C-terminal" evidence="7">
    <location>
        <begin position="64"/>
        <end position="174"/>
    </location>
</feature>
<keyword evidence="9" id="KW-1185">Reference proteome</keyword>
<evidence type="ECO:0000256" key="2">
    <source>
        <dbReference type="ARBA" id="ARBA00022475"/>
    </source>
</evidence>
<feature type="transmembrane region" description="Helical" evidence="6">
    <location>
        <begin position="107"/>
        <end position="130"/>
    </location>
</feature>
<protein>
    <submittedName>
        <fullName evidence="8">ABC transport system permease protein</fullName>
    </submittedName>
</protein>
<feature type="transmembrane region" description="Helical" evidence="6">
    <location>
        <begin position="610"/>
        <end position="632"/>
    </location>
</feature>
<keyword evidence="4 6" id="KW-1133">Transmembrane helix</keyword>
<keyword evidence="5 6" id="KW-0472">Membrane</keyword>
<dbReference type="Proteomes" id="UP001230220">
    <property type="component" value="Unassembled WGS sequence"/>
</dbReference>
<feature type="transmembrane region" description="Helical" evidence="6">
    <location>
        <begin position="287"/>
        <end position="310"/>
    </location>
</feature>
<dbReference type="PANTHER" id="PTHR46795:SF3">
    <property type="entry name" value="ABC TRANSPORTER PERMEASE"/>
    <property type="match status" value="1"/>
</dbReference>
<feature type="domain" description="ABC3 transporter permease C-terminal" evidence="7">
    <location>
        <begin position="563"/>
        <end position="663"/>
    </location>
</feature>
<dbReference type="PANTHER" id="PTHR46795">
    <property type="entry name" value="ABC TRANSPORTER PERMEASE-RELATED-RELATED"/>
    <property type="match status" value="1"/>
</dbReference>
<dbReference type="InterPro" id="IPR052536">
    <property type="entry name" value="ABC-4_Integral_Memb_Prot"/>
</dbReference>
<keyword evidence="3 6" id="KW-0812">Transmembrane</keyword>
<gene>
    <name evidence="8" type="ORF">J2S15_002391</name>
</gene>
<reference evidence="8 9" key="1">
    <citation type="submission" date="2023-07" db="EMBL/GenBank/DDBJ databases">
        <title>Genomic Encyclopedia of Type Strains, Phase IV (KMG-IV): sequencing the most valuable type-strain genomes for metagenomic binning, comparative biology and taxonomic classification.</title>
        <authorList>
            <person name="Goeker M."/>
        </authorList>
    </citation>
    <scope>NUCLEOTIDE SEQUENCE [LARGE SCALE GENOMIC DNA]</scope>
    <source>
        <strain evidence="8 9">DSM 16784</strain>
    </source>
</reference>
<comment type="caution">
    <text evidence="8">The sequence shown here is derived from an EMBL/GenBank/DDBJ whole genome shotgun (WGS) entry which is preliminary data.</text>
</comment>
<feature type="transmembrane region" description="Helical" evidence="6">
    <location>
        <begin position="60"/>
        <end position="79"/>
    </location>
</feature>
<evidence type="ECO:0000256" key="3">
    <source>
        <dbReference type="ARBA" id="ARBA00022692"/>
    </source>
</evidence>
<evidence type="ECO:0000313" key="9">
    <source>
        <dbReference type="Proteomes" id="UP001230220"/>
    </source>
</evidence>
<evidence type="ECO:0000259" key="7">
    <source>
        <dbReference type="Pfam" id="PF02687"/>
    </source>
</evidence>
<evidence type="ECO:0000313" key="8">
    <source>
        <dbReference type="EMBL" id="MDQ0361641.1"/>
    </source>
</evidence>
<proteinExistence type="inferred from homology"/>
<feature type="transmembrane region" description="Helical" evidence="6">
    <location>
        <begin position="150"/>
        <end position="174"/>
    </location>
</feature>